<sequence>MDKAIANRRQQNEQQRLIMIEQVIRWLESKAQNYGIPQAYLFGSVVRPYGFGRYSDIDLAVEMIDPNYFFQAMAKLSERVGRDVDLVELSKCSFGDRIRQQGLLWKPQV</sequence>
<dbReference type="KEGG" id="wna:KA717_37545"/>
<gene>
    <name evidence="2" type="ORF">KA717_37545</name>
</gene>
<dbReference type="PIRSF" id="PIRSF020217">
    <property type="entry name" value="UCP020217"/>
    <property type="match status" value="1"/>
</dbReference>
<dbReference type="Pfam" id="PF18765">
    <property type="entry name" value="Polbeta"/>
    <property type="match status" value="1"/>
</dbReference>
<evidence type="ECO:0000259" key="1">
    <source>
        <dbReference type="Pfam" id="PF18765"/>
    </source>
</evidence>
<dbReference type="CDD" id="cd05403">
    <property type="entry name" value="NT_KNTase_like"/>
    <property type="match status" value="1"/>
</dbReference>
<organism evidence="2">
    <name type="scientific">Woronichinia naegeliana WA131</name>
    <dbReference type="NCBI Taxonomy" id="2824559"/>
    <lineage>
        <taxon>Bacteria</taxon>
        <taxon>Bacillati</taxon>
        <taxon>Cyanobacteriota</taxon>
        <taxon>Cyanophyceae</taxon>
        <taxon>Synechococcales</taxon>
        <taxon>Coelosphaeriaceae</taxon>
        <taxon>Woronichinia</taxon>
    </lineage>
</organism>
<name>A0A977KW65_9CYAN</name>
<dbReference type="EMBL" id="CP073041">
    <property type="protein sequence ID" value="UXE61053.1"/>
    <property type="molecule type" value="Genomic_DNA"/>
</dbReference>
<proteinExistence type="predicted"/>
<accession>A0A977KW65</accession>
<evidence type="ECO:0000313" key="2">
    <source>
        <dbReference type="EMBL" id="UXE61053.1"/>
    </source>
</evidence>
<reference evidence="2" key="1">
    <citation type="submission" date="2021-04" db="EMBL/GenBank/DDBJ databases">
        <title>Genome sequence of Woronichinia naegeliana from Washington state freshwater lake bloom.</title>
        <authorList>
            <person name="Dreher T.W."/>
        </authorList>
    </citation>
    <scope>NUCLEOTIDE SEQUENCE</scope>
    <source>
        <strain evidence="2">WA131</strain>
    </source>
</reference>
<dbReference type="InterPro" id="IPR041633">
    <property type="entry name" value="Polbeta"/>
</dbReference>
<dbReference type="AlphaFoldDB" id="A0A977KW65"/>
<dbReference type="SUPFAM" id="SSF81301">
    <property type="entry name" value="Nucleotidyltransferase"/>
    <property type="match status" value="1"/>
</dbReference>
<dbReference type="InterPro" id="IPR024700">
    <property type="entry name" value="UCP020217"/>
</dbReference>
<dbReference type="Gene3D" id="3.30.460.10">
    <property type="entry name" value="Beta Polymerase, domain 2"/>
    <property type="match status" value="1"/>
</dbReference>
<feature type="domain" description="Polymerase beta nucleotidyltransferase" evidence="1">
    <location>
        <begin position="31"/>
        <end position="95"/>
    </location>
</feature>
<dbReference type="Proteomes" id="UP001065613">
    <property type="component" value="Chromosome"/>
</dbReference>
<protein>
    <submittedName>
        <fullName evidence="2">Nucleotidyltransferase domain-containing protein</fullName>
    </submittedName>
</protein>
<dbReference type="InterPro" id="IPR043519">
    <property type="entry name" value="NT_sf"/>
</dbReference>